<dbReference type="InterPro" id="IPR052792">
    <property type="entry name" value="Thioredoxin_dom-contain_11"/>
</dbReference>
<comment type="caution">
    <text evidence="2">The sequence shown here is derived from an EMBL/GenBank/DDBJ whole genome shotgun (WGS) entry which is preliminary data.</text>
</comment>
<evidence type="ECO:0000313" key="3">
    <source>
        <dbReference type="Proteomes" id="UP001303046"/>
    </source>
</evidence>
<evidence type="ECO:0000256" key="1">
    <source>
        <dbReference type="SAM" id="Phobius"/>
    </source>
</evidence>
<dbReference type="PANTHER" id="PTHR46497:SF1">
    <property type="entry name" value="THIOREDOXIN DOMAIN-CONTAINING PROTEIN 11"/>
    <property type="match status" value="1"/>
</dbReference>
<protein>
    <recommendedName>
        <fullName evidence="4">Thioredoxin domain-containing protein</fullName>
    </recommendedName>
</protein>
<dbReference type="Proteomes" id="UP001303046">
    <property type="component" value="Unassembled WGS sequence"/>
</dbReference>
<feature type="transmembrane region" description="Helical" evidence="1">
    <location>
        <begin position="86"/>
        <end position="104"/>
    </location>
</feature>
<dbReference type="SUPFAM" id="SSF52833">
    <property type="entry name" value="Thioredoxin-like"/>
    <property type="match status" value="2"/>
</dbReference>
<gene>
    <name evidence="2" type="primary">Necator_chrX.g26547</name>
    <name evidence="2" type="ORF">RB195_026380</name>
</gene>
<dbReference type="Gene3D" id="3.40.30.10">
    <property type="entry name" value="Glutaredoxin"/>
    <property type="match status" value="2"/>
</dbReference>
<keyword evidence="1" id="KW-0472">Membrane</keyword>
<proteinExistence type="predicted"/>
<reference evidence="2 3" key="1">
    <citation type="submission" date="2023-08" db="EMBL/GenBank/DDBJ databases">
        <title>A Necator americanus chromosomal reference genome.</title>
        <authorList>
            <person name="Ilik V."/>
            <person name="Petrzelkova K.J."/>
            <person name="Pardy F."/>
            <person name="Fuh T."/>
            <person name="Niatou-Singa F.S."/>
            <person name="Gouil Q."/>
            <person name="Baker L."/>
            <person name="Ritchie M.E."/>
            <person name="Jex A.R."/>
            <person name="Gazzola D."/>
            <person name="Li H."/>
            <person name="Toshio Fujiwara R."/>
            <person name="Zhan B."/>
            <person name="Aroian R.V."/>
            <person name="Pafco B."/>
            <person name="Schwarz E.M."/>
        </authorList>
    </citation>
    <scope>NUCLEOTIDE SEQUENCE [LARGE SCALE GENOMIC DNA]</scope>
    <source>
        <strain evidence="2 3">Aroian</strain>
        <tissue evidence="2">Whole animal</tissue>
    </source>
</reference>
<dbReference type="PANTHER" id="PTHR46497">
    <property type="entry name" value="THIOREDOXIN DOMAIN-CONTAINING PROTEIN 11"/>
    <property type="match status" value="1"/>
</dbReference>
<keyword evidence="1" id="KW-1133">Transmembrane helix</keyword>
<sequence>MGQSSESAAKIDETLENFVTKLAKEIVDNAVLDGFIELRSKSNEDKEPEKELTFCNNDHLKPGIRLDVGIVDTIFKLFTLKNMARYLVFLLALMLADTLWDFIVDVYSRPTILKPKGPRPFFLNTSSIYLTDFYTGEFRPERMITSADLLVVMYYAPWSYHSQYLRHPFEVVALMLRNHENIKFVGVNCWTTVGECRKAYKIYQYPIIVAYSSTVHSVYQGEHSTDHLYRWVVNVRNPLRHANTLEELTFFKENYHAVILGYFPFKDMKTPEGYRAFAAAGMMLQTGLSEDESTCLIVTTSMQLARQLGMRFEGDIIMYIPKGHVFRWSLTASRTAENIAEWVRGKRTEVAPVTWIHFNRNTELMTSQLSQLLNDSSALLLVTPLIRIYRVQFDLVLFTELAREYWNCEQDNIQLLNSEPQLIRKPLLSDVLSSDKEACGEAIEGVIKMDSCCRSLLPSVDWNLACASSSKYHWEDEVEGHHQHVIEEEGKSRRRSHWTEQVLAATNQCVAVRNGSLDANVVLSRCCTNYEEFSQLQLTPVQKANAISKVHARELKFVDLCMRGRLYDYMKYPAMFEDVNAFDEPRPSVNSSIRGIGCRDGPENGTLKFVVLDSLHYQYFLRKWGLGNVTLPLVVAVDFKKEFFSVMEGKLSQKKIREFVHDFHSNIQEEHLKDEEDIVKRFDVRSESVHTRIRNEQVIQRLTLQSFLELIENRPNATHDIVVFFSGGVWHAPSTAAMHVFHGVASYFSSSSDLIKFYGLDTSRNELPYDYNFDRLPALVVFLSNQTEMNWKYPEILPISYANVLSFVLSHCSARLRWKMALTNCGRVCVTHNRLRLRKRQEKLRNAIHRIRENPNRKEHQTKLQYFVKQLRVVRRVLRALHTALHQSEVLTEETVSFFFGCYLSTVVFLTGCRDTKTNCDSSVVFRKLFLVVAQDRVWNVHPADKCSKTKKLPLA</sequence>
<dbReference type="EMBL" id="JAVFWL010000006">
    <property type="protein sequence ID" value="KAK6767071.1"/>
    <property type="molecule type" value="Genomic_DNA"/>
</dbReference>
<evidence type="ECO:0000313" key="2">
    <source>
        <dbReference type="EMBL" id="KAK6767071.1"/>
    </source>
</evidence>
<organism evidence="2 3">
    <name type="scientific">Necator americanus</name>
    <name type="common">Human hookworm</name>
    <dbReference type="NCBI Taxonomy" id="51031"/>
    <lineage>
        <taxon>Eukaryota</taxon>
        <taxon>Metazoa</taxon>
        <taxon>Ecdysozoa</taxon>
        <taxon>Nematoda</taxon>
        <taxon>Chromadorea</taxon>
        <taxon>Rhabditida</taxon>
        <taxon>Rhabditina</taxon>
        <taxon>Rhabditomorpha</taxon>
        <taxon>Strongyloidea</taxon>
        <taxon>Ancylostomatidae</taxon>
        <taxon>Bunostominae</taxon>
        <taxon>Necator</taxon>
    </lineage>
</organism>
<evidence type="ECO:0008006" key="4">
    <source>
        <dbReference type="Google" id="ProtNLM"/>
    </source>
</evidence>
<keyword evidence="1" id="KW-0812">Transmembrane</keyword>
<keyword evidence="3" id="KW-1185">Reference proteome</keyword>
<accession>A0ABR1EZ16</accession>
<dbReference type="InterPro" id="IPR036249">
    <property type="entry name" value="Thioredoxin-like_sf"/>
</dbReference>
<name>A0ABR1EZ16_NECAM</name>